<gene>
    <name evidence="1" type="ORF">C1H66_01080</name>
</gene>
<dbReference type="InterPro" id="IPR027417">
    <property type="entry name" value="P-loop_NTPase"/>
</dbReference>
<evidence type="ECO:0000313" key="2">
    <source>
        <dbReference type="Proteomes" id="UP000235346"/>
    </source>
</evidence>
<accession>A0A2N7TUJ6</accession>
<keyword evidence="2" id="KW-1185">Reference proteome</keyword>
<dbReference type="AlphaFoldDB" id="A0A2N7TUJ6"/>
<reference evidence="1 2" key="1">
    <citation type="submission" date="2018-01" db="EMBL/GenBank/DDBJ databases">
        <title>Halomonas endophytica sp. nov., isolated from storage liquid in the stems of Populus euphratica.</title>
        <authorList>
            <person name="Chen C."/>
        </authorList>
    </citation>
    <scope>NUCLEOTIDE SEQUENCE [LARGE SCALE GENOMIC DNA]</scope>
    <source>
        <strain evidence="1 2">DSM 26881</strain>
    </source>
</reference>
<dbReference type="EMBL" id="PNRE01000008">
    <property type="protein sequence ID" value="PMR71865.1"/>
    <property type="molecule type" value="Genomic_DNA"/>
</dbReference>
<dbReference type="Gene3D" id="3.40.50.300">
    <property type="entry name" value="P-loop containing nucleotide triphosphate hydrolases"/>
    <property type="match status" value="1"/>
</dbReference>
<proteinExistence type="predicted"/>
<name>A0A2N7TUJ6_9GAMM</name>
<protein>
    <recommendedName>
        <fullName evidence="3">Thymidylate kinase</fullName>
    </recommendedName>
</protein>
<evidence type="ECO:0000313" key="1">
    <source>
        <dbReference type="EMBL" id="PMR71865.1"/>
    </source>
</evidence>
<evidence type="ECO:0008006" key="3">
    <source>
        <dbReference type="Google" id="ProtNLM"/>
    </source>
</evidence>
<dbReference type="Proteomes" id="UP000235346">
    <property type="component" value="Unassembled WGS sequence"/>
</dbReference>
<comment type="caution">
    <text evidence="1">The sequence shown here is derived from an EMBL/GenBank/DDBJ whole genome shotgun (WGS) entry which is preliminary data.</text>
</comment>
<organism evidence="1 2">
    <name type="scientific">Halomonas heilongjiangensis</name>
    <dbReference type="NCBI Taxonomy" id="1387883"/>
    <lineage>
        <taxon>Bacteria</taxon>
        <taxon>Pseudomonadati</taxon>
        <taxon>Pseudomonadota</taxon>
        <taxon>Gammaproteobacteria</taxon>
        <taxon>Oceanospirillales</taxon>
        <taxon>Halomonadaceae</taxon>
        <taxon>Halomonas</taxon>
    </lineage>
</organism>
<sequence length="225" mass="24810">MPREGQVLVISGVDGAGKSTVVDNLLSMLEATRRVERVSAGKPQGGRLEALRSWLRNSDGGGTNGGDRRPRHRARILRDALPSLVLALLRLKVSRRARALARSGVTVVSDRWPTLEHGKMDGPKIATDLPGLTGAVLRVLAGWEMAIYRRMEPADIAFYLIVDEQVAIQRNAERVKAGKESTEDIVRRYRENIDFHPIAHRVERIGNNGTLQEVLTTLEGRLGGL</sequence>
<dbReference type="SUPFAM" id="SSF52540">
    <property type="entry name" value="P-loop containing nucleoside triphosphate hydrolases"/>
    <property type="match status" value="1"/>
</dbReference>